<dbReference type="PANTHER" id="PTHR24379:SF121">
    <property type="entry name" value="C2H2-TYPE DOMAIN-CONTAINING PROTEIN"/>
    <property type="match status" value="1"/>
</dbReference>
<evidence type="ECO:0000313" key="8">
    <source>
        <dbReference type="Proteomes" id="UP001153714"/>
    </source>
</evidence>
<evidence type="ECO:0000256" key="4">
    <source>
        <dbReference type="ARBA" id="ARBA00022833"/>
    </source>
</evidence>
<evidence type="ECO:0000256" key="5">
    <source>
        <dbReference type="PROSITE-ProRule" id="PRU00042"/>
    </source>
</evidence>
<feature type="domain" description="C2H2-type" evidence="6">
    <location>
        <begin position="356"/>
        <end position="385"/>
    </location>
</feature>
<dbReference type="SMART" id="SM00355">
    <property type="entry name" value="ZnF_C2H2"/>
    <property type="match status" value="16"/>
</dbReference>
<feature type="domain" description="C2H2-type" evidence="6">
    <location>
        <begin position="94"/>
        <end position="117"/>
    </location>
</feature>
<dbReference type="GO" id="GO:0005634">
    <property type="term" value="C:nucleus"/>
    <property type="evidence" value="ECO:0007669"/>
    <property type="project" value="TreeGrafter"/>
</dbReference>
<feature type="domain" description="C2H2-type" evidence="6">
    <location>
        <begin position="496"/>
        <end position="519"/>
    </location>
</feature>
<evidence type="ECO:0000256" key="1">
    <source>
        <dbReference type="ARBA" id="ARBA00022723"/>
    </source>
</evidence>
<keyword evidence="8" id="KW-1185">Reference proteome</keyword>
<reference evidence="7" key="1">
    <citation type="submission" date="2021-12" db="EMBL/GenBank/DDBJ databases">
        <authorList>
            <person name="King R."/>
        </authorList>
    </citation>
    <scope>NUCLEOTIDE SEQUENCE</scope>
</reference>
<dbReference type="Gene3D" id="3.30.160.60">
    <property type="entry name" value="Classic Zinc Finger"/>
    <property type="match status" value="8"/>
</dbReference>
<dbReference type="SUPFAM" id="SSF57667">
    <property type="entry name" value="beta-beta-alpha zinc fingers"/>
    <property type="match status" value="4"/>
</dbReference>
<name>A0A9N9R148_9NEOP</name>
<reference evidence="7" key="2">
    <citation type="submission" date="2022-10" db="EMBL/GenBank/DDBJ databases">
        <authorList>
            <consortium name="ENA_rothamsted_submissions"/>
            <consortium name="culmorum"/>
            <person name="King R."/>
        </authorList>
    </citation>
    <scope>NUCLEOTIDE SEQUENCE</scope>
</reference>
<sequence>MATLSKWVPVGADTNKQNIDQKLKLTTIDLVGGIYCNICHITFGNKKEFDSHYTQHGSGNADIVYTCVVCHKEIIGYPSFRGHCYLAHVTKDRFKCEHCHRMFSKQTALQSHIKSMHQTIIKCLICQKTFQCQKELLLHKMIHKNTENGPPYECQTCGDRLETSDDCENHIEDHCSMFYFCPICNEDIINLQYAASHLTKHFGNVLNEKKPAEDVTEIEEISNDSSLDLIGGILCCYCNSTYRARQDFDNHITTDHPDRDIVYACNICGKEFEKYFNFTSHCYDHTAKDRFQCEECSKTFPRLSLLVIHMEAYHSNTKTSGDAFPFTCLQCNHGFKTDRRLKDHYRNVHKDHAYYSQCPEQGCGKTFDAPKDLILHLKEHNSVHNWCKQCGLRFYSLKACEKHLQYHKKKLYSCPVCSKNYGEKYLVVKHVHQHFSAVLHVCKVCGKIYNGRNRLVQHMKVHNEVKPHICSFCGKGFTKTYLLQQHLNVHTGLKPFKCTNCPKTFASYPNLRKHQRNIHNVAILNTKRVLNENNNHNTSNKAVDEVIKENEKTMLDHDPSEEVTGDINDTIGSPEVDLSIVNTSVDMISSTTHNFEESNESMNQWILNSSNSSAIEMLAESIENQQGANIEVTNIDEFQKELWVSNSSIPTDWSQTVVPYEYGPEFVFGAEAEGAGAGVIPLGDPPLPHIDPRLTLLNPPTSPFSPSLDPSPVLTKLESPFDFDTARFVINTDIF</sequence>
<evidence type="ECO:0000256" key="2">
    <source>
        <dbReference type="ARBA" id="ARBA00022737"/>
    </source>
</evidence>
<feature type="domain" description="C2H2-type" evidence="6">
    <location>
        <begin position="291"/>
        <end position="319"/>
    </location>
</feature>
<dbReference type="OrthoDB" id="6077919at2759"/>
<evidence type="ECO:0000313" key="7">
    <source>
        <dbReference type="EMBL" id="CAG9787458.1"/>
    </source>
</evidence>
<dbReference type="EMBL" id="OU893348">
    <property type="protein sequence ID" value="CAG9787458.1"/>
    <property type="molecule type" value="Genomic_DNA"/>
</dbReference>
<dbReference type="InterPro" id="IPR013087">
    <property type="entry name" value="Znf_C2H2_type"/>
</dbReference>
<accession>A0A9N9R148</accession>
<organism evidence="7 8">
    <name type="scientific">Diatraea saccharalis</name>
    <name type="common">sugarcane borer</name>
    <dbReference type="NCBI Taxonomy" id="40085"/>
    <lineage>
        <taxon>Eukaryota</taxon>
        <taxon>Metazoa</taxon>
        <taxon>Ecdysozoa</taxon>
        <taxon>Arthropoda</taxon>
        <taxon>Hexapoda</taxon>
        <taxon>Insecta</taxon>
        <taxon>Pterygota</taxon>
        <taxon>Neoptera</taxon>
        <taxon>Endopterygota</taxon>
        <taxon>Lepidoptera</taxon>
        <taxon>Glossata</taxon>
        <taxon>Ditrysia</taxon>
        <taxon>Pyraloidea</taxon>
        <taxon>Crambidae</taxon>
        <taxon>Crambinae</taxon>
        <taxon>Diatraea</taxon>
    </lineage>
</organism>
<keyword evidence="4" id="KW-0862">Zinc</keyword>
<dbReference type="Pfam" id="PF00096">
    <property type="entry name" value="zf-C2H2"/>
    <property type="match status" value="4"/>
</dbReference>
<dbReference type="InterPro" id="IPR036236">
    <property type="entry name" value="Znf_C2H2_sf"/>
</dbReference>
<feature type="domain" description="C2H2-type" evidence="6">
    <location>
        <begin position="326"/>
        <end position="354"/>
    </location>
</feature>
<feature type="domain" description="C2H2-type" evidence="6">
    <location>
        <begin position="121"/>
        <end position="148"/>
    </location>
</feature>
<dbReference type="AlphaFoldDB" id="A0A9N9R148"/>
<dbReference type="GO" id="GO:0008270">
    <property type="term" value="F:zinc ion binding"/>
    <property type="evidence" value="ECO:0007669"/>
    <property type="project" value="UniProtKB-KW"/>
</dbReference>
<keyword evidence="2" id="KW-0677">Repeat</keyword>
<dbReference type="GO" id="GO:0000981">
    <property type="term" value="F:DNA-binding transcription factor activity, RNA polymerase II-specific"/>
    <property type="evidence" value="ECO:0007669"/>
    <property type="project" value="TreeGrafter"/>
</dbReference>
<dbReference type="Proteomes" id="UP001153714">
    <property type="component" value="Chromosome 17"/>
</dbReference>
<feature type="domain" description="C2H2-type" evidence="6">
    <location>
        <begin position="440"/>
        <end position="467"/>
    </location>
</feature>
<dbReference type="PROSITE" id="PS50157">
    <property type="entry name" value="ZINC_FINGER_C2H2_2"/>
    <property type="match status" value="9"/>
</dbReference>
<dbReference type="GO" id="GO:0000977">
    <property type="term" value="F:RNA polymerase II transcription regulatory region sequence-specific DNA binding"/>
    <property type="evidence" value="ECO:0007669"/>
    <property type="project" value="TreeGrafter"/>
</dbReference>
<dbReference type="PROSITE" id="PS00028">
    <property type="entry name" value="ZINC_FINGER_C2H2_1"/>
    <property type="match status" value="12"/>
</dbReference>
<dbReference type="FunFam" id="3.30.160.60:FF:000446">
    <property type="entry name" value="Zinc finger protein"/>
    <property type="match status" value="2"/>
</dbReference>
<gene>
    <name evidence="7" type="ORF">DIATSA_LOCUS5338</name>
</gene>
<dbReference type="PANTHER" id="PTHR24379">
    <property type="entry name" value="KRAB AND ZINC FINGER DOMAIN-CONTAINING"/>
    <property type="match status" value="1"/>
</dbReference>
<evidence type="ECO:0000259" key="6">
    <source>
        <dbReference type="PROSITE" id="PS50157"/>
    </source>
</evidence>
<keyword evidence="1" id="KW-0479">Metal-binding</keyword>
<keyword evidence="3 5" id="KW-0863">Zinc-finger</keyword>
<feature type="domain" description="C2H2-type" evidence="6">
    <location>
        <begin position="468"/>
        <end position="495"/>
    </location>
</feature>
<evidence type="ECO:0000256" key="3">
    <source>
        <dbReference type="ARBA" id="ARBA00022771"/>
    </source>
</evidence>
<protein>
    <recommendedName>
        <fullName evidence="6">C2H2-type domain-containing protein</fullName>
    </recommendedName>
</protein>
<feature type="domain" description="C2H2-type" evidence="6">
    <location>
        <begin position="263"/>
        <end position="290"/>
    </location>
</feature>
<proteinExistence type="predicted"/>